<evidence type="ECO:0000256" key="1">
    <source>
        <dbReference type="ARBA" id="ARBA00012513"/>
    </source>
</evidence>
<dbReference type="STRING" id="1257118.L8GKA6"/>
<dbReference type="PANTHER" id="PTHR24346">
    <property type="entry name" value="MAP/MICROTUBULE AFFINITY-REGULATING KINASE"/>
    <property type="match status" value="1"/>
</dbReference>
<feature type="coiled-coil region" evidence="8">
    <location>
        <begin position="45"/>
        <end position="72"/>
    </location>
</feature>
<dbReference type="GO" id="GO:0035556">
    <property type="term" value="P:intracellular signal transduction"/>
    <property type="evidence" value="ECO:0007669"/>
    <property type="project" value="TreeGrafter"/>
</dbReference>
<dbReference type="SUPFAM" id="SSF56112">
    <property type="entry name" value="Protein kinase-like (PK-like)"/>
    <property type="match status" value="1"/>
</dbReference>
<dbReference type="InterPro" id="IPR011009">
    <property type="entry name" value="Kinase-like_dom_sf"/>
</dbReference>
<keyword evidence="5 6" id="KW-0067">ATP-binding</keyword>
<dbReference type="PROSITE" id="PS50011">
    <property type="entry name" value="PROTEIN_KINASE_DOM"/>
    <property type="match status" value="1"/>
</dbReference>
<keyword evidence="3 6" id="KW-0547">Nucleotide-binding</keyword>
<protein>
    <recommendedName>
        <fullName evidence="1">non-specific serine/threonine protein kinase</fullName>
        <ecNumber evidence="1">2.7.11.1</ecNumber>
    </recommendedName>
</protein>
<dbReference type="PANTHER" id="PTHR24346:SF30">
    <property type="entry name" value="MATERNAL EMBRYONIC LEUCINE ZIPPER KINASE"/>
    <property type="match status" value="1"/>
</dbReference>
<dbReference type="PROSITE" id="PS00108">
    <property type="entry name" value="PROTEIN_KINASE_ST"/>
    <property type="match status" value="1"/>
</dbReference>
<keyword evidence="11" id="KW-1185">Reference proteome</keyword>
<name>L8GKA6_ACACF</name>
<dbReference type="InterPro" id="IPR000719">
    <property type="entry name" value="Prot_kinase_dom"/>
</dbReference>
<feature type="domain" description="Protein kinase" evidence="9">
    <location>
        <begin position="17"/>
        <end position="256"/>
    </location>
</feature>
<dbReference type="GO" id="GO:0005524">
    <property type="term" value="F:ATP binding"/>
    <property type="evidence" value="ECO:0007669"/>
    <property type="project" value="UniProtKB-UniRule"/>
</dbReference>
<dbReference type="OMA" id="ISIMSIM"/>
<dbReference type="Gene3D" id="1.10.510.10">
    <property type="entry name" value="Transferase(Phosphotransferase) domain 1"/>
    <property type="match status" value="1"/>
</dbReference>
<evidence type="ECO:0000256" key="5">
    <source>
        <dbReference type="ARBA" id="ARBA00022840"/>
    </source>
</evidence>
<dbReference type="InterPro" id="IPR008271">
    <property type="entry name" value="Ser/Thr_kinase_AS"/>
</dbReference>
<evidence type="ECO:0000256" key="4">
    <source>
        <dbReference type="ARBA" id="ARBA00022777"/>
    </source>
</evidence>
<sequence length="262" mass="29606">MQHAQQQPTMPVLGNYLLSDKVLGRGSNASVYLGFSRHSPSKKVAVKIVEKKALSEEKRKELNQEIDILQSLQAHPSIIQLLDVYEDEARVFLNRPLSAETIRVIFKQIVDAVEFCHNNKVAHRDLKIENVLVDEHSLEVSLCDFGFATRFETDKPLTKWCGSPHTVAPEIILRQPYNPVAVDTWALGSILYALLCGSFPFQAKSFKEIFQRTTVGMVHPFPNFVSQSARDLVTRILKTRPDKRPTTAEVQSHPFLLAVDSE</sequence>
<accession>L8GKA6</accession>
<dbReference type="AlphaFoldDB" id="L8GKA6"/>
<evidence type="ECO:0000256" key="3">
    <source>
        <dbReference type="ARBA" id="ARBA00022741"/>
    </source>
</evidence>
<organism evidence="10 11">
    <name type="scientific">Acanthamoeba castellanii (strain ATCC 30010 / Neff)</name>
    <dbReference type="NCBI Taxonomy" id="1257118"/>
    <lineage>
        <taxon>Eukaryota</taxon>
        <taxon>Amoebozoa</taxon>
        <taxon>Discosea</taxon>
        <taxon>Longamoebia</taxon>
        <taxon>Centramoebida</taxon>
        <taxon>Acanthamoebidae</taxon>
        <taxon>Acanthamoeba</taxon>
    </lineage>
</organism>
<dbReference type="GO" id="GO:0005737">
    <property type="term" value="C:cytoplasm"/>
    <property type="evidence" value="ECO:0007669"/>
    <property type="project" value="TreeGrafter"/>
</dbReference>
<reference evidence="10 11" key="1">
    <citation type="journal article" date="2013" name="Genome Biol.">
        <title>Genome of Acanthamoeba castellanii highlights extensive lateral gene transfer and early evolution of tyrosine kinase signaling.</title>
        <authorList>
            <person name="Clarke M."/>
            <person name="Lohan A.J."/>
            <person name="Liu B."/>
            <person name="Lagkouvardos I."/>
            <person name="Roy S."/>
            <person name="Zafar N."/>
            <person name="Bertelli C."/>
            <person name="Schilde C."/>
            <person name="Kianianmomeni A."/>
            <person name="Burglin T.R."/>
            <person name="Frech C."/>
            <person name="Turcotte B."/>
            <person name="Kopec K.O."/>
            <person name="Synnott J.M."/>
            <person name="Choo C."/>
            <person name="Paponov I."/>
            <person name="Finkler A."/>
            <person name="Soon Heng Tan C."/>
            <person name="Hutchins A.P."/>
            <person name="Weinmeier T."/>
            <person name="Rattei T."/>
            <person name="Chu J.S."/>
            <person name="Gimenez G."/>
            <person name="Irimia M."/>
            <person name="Rigden D.J."/>
            <person name="Fitzpatrick D.A."/>
            <person name="Lorenzo-Morales J."/>
            <person name="Bateman A."/>
            <person name="Chiu C.H."/>
            <person name="Tang P."/>
            <person name="Hegemann P."/>
            <person name="Fromm H."/>
            <person name="Raoult D."/>
            <person name="Greub G."/>
            <person name="Miranda-Saavedra D."/>
            <person name="Chen N."/>
            <person name="Nash P."/>
            <person name="Ginger M.L."/>
            <person name="Horn M."/>
            <person name="Schaap P."/>
            <person name="Caler L."/>
            <person name="Loftus B."/>
        </authorList>
    </citation>
    <scope>NUCLEOTIDE SEQUENCE [LARGE SCALE GENOMIC DNA]</scope>
    <source>
        <strain evidence="10 11">Neff</strain>
    </source>
</reference>
<dbReference type="KEGG" id="acan:ACA1_245700"/>
<dbReference type="SMART" id="SM00220">
    <property type="entry name" value="S_TKc"/>
    <property type="match status" value="1"/>
</dbReference>
<proteinExistence type="inferred from homology"/>
<dbReference type="EMBL" id="KB008093">
    <property type="protein sequence ID" value="ELR13467.1"/>
    <property type="molecule type" value="Genomic_DNA"/>
</dbReference>
<dbReference type="OrthoDB" id="193931at2759"/>
<dbReference type="RefSeq" id="XP_004335480.1">
    <property type="nucleotide sequence ID" value="XM_004335432.1"/>
</dbReference>
<evidence type="ECO:0000256" key="2">
    <source>
        <dbReference type="ARBA" id="ARBA00022527"/>
    </source>
</evidence>
<evidence type="ECO:0000259" key="9">
    <source>
        <dbReference type="PROSITE" id="PS50011"/>
    </source>
</evidence>
<evidence type="ECO:0000313" key="10">
    <source>
        <dbReference type="EMBL" id="ELR13467.1"/>
    </source>
</evidence>
<keyword evidence="4 10" id="KW-0418">Kinase</keyword>
<evidence type="ECO:0000256" key="7">
    <source>
        <dbReference type="RuleBase" id="RU000304"/>
    </source>
</evidence>
<evidence type="ECO:0000313" key="11">
    <source>
        <dbReference type="Proteomes" id="UP000011083"/>
    </source>
</evidence>
<dbReference type="EC" id="2.7.11.1" evidence="1"/>
<comment type="similarity">
    <text evidence="7">Belongs to the protein kinase superfamily.</text>
</comment>
<dbReference type="Pfam" id="PF00069">
    <property type="entry name" value="Pkinase"/>
    <property type="match status" value="1"/>
</dbReference>
<dbReference type="InterPro" id="IPR017441">
    <property type="entry name" value="Protein_kinase_ATP_BS"/>
</dbReference>
<dbReference type="FunFam" id="1.10.510.10:FF:000571">
    <property type="entry name" value="Maternal embryonic leucine zipper kinase"/>
    <property type="match status" value="1"/>
</dbReference>
<keyword evidence="8" id="KW-0175">Coiled coil</keyword>
<dbReference type="Proteomes" id="UP000011083">
    <property type="component" value="Unassembled WGS sequence"/>
</dbReference>
<dbReference type="PROSITE" id="PS00107">
    <property type="entry name" value="PROTEIN_KINASE_ATP"/>
    <property type="match status" value="1"/>
</dbReference>
<dbReference type="VEuPathDB" id="AmoebaDB:ACA1_245700"/>
<keyword evidence="2 7" id="KW-0723">Serine/threonine-protein kinase</keyword>
<evidence type="ECO:0000256" key="6">
    <source>
        <dbReference type="PROSITE-ProRule" id="PRU10141"/>
    </source>
</evidence>
<feature type="binding site" evidence="6">
    <location>
        <position position="47"/>
    </location>
    <ligand>
        <name>ATP</name>
        <dbReference type="ChEBI" id="CHEBI:30616"/>
    </ligand>
</feature>
<dbReference type="GeneID" id="14914078"/>
<gene>
    <name evidence="10" type="ORF">ACA1_245700</name>
</gene>
<keyword evidence="4 10" id="KW-0808">Transferase</keyword>
<dbReference type="GO" id="GO:0004674">
    <property type="term" value="F:protein serine/threonine kinase activity"/>
    <property type="evidence" value="ECO:0007669"/>
    <property type="project" value="UniProtKB-KW"/>
</dbReference>
<evidence type="ECO:0000256" key="8">
    <source>
        <dbReference type="SAM" id="Coils"/>
    </source>
</evidence>